<keyword evidence="2" id="KW-0234">DNA repair</keyword>
<dbReference type="AlphaFoldDB" id="A0A3E1NJD5"/>
<name>A0A3E1NJD5_9BACT</name>
<dbReference type="SMART" id="SM00559">
    <property type="entry name" value="Ku78"/>
    <property type="match status" value="1"/>
</dbReference>
<dbReference type="HAMAP" id="MF_01875">
    <property type="entry name" value="Prokaryotic_Ku"/>
    <property type="match status" value="1"/>
</dbReference>
<dbReference type="Proteomes" id="UP000261284">
    <property type="component" value="Unassembled WGS sequence"/>
</dbReference>
<dbReference type="Gene3D" id="2.40.290.10">
    <property type="match status" value="1"/>
</dbReference>
<dbReference type="GO" id="GO:0006303">
    <property type="term" value="P:double-strand break repair via nonhomologous end joining"/>
    <property type="evidence" value="ECO:0007669"/>
    <property type="project" value="UniProtKB-UniRule"/>
</dbReference>
<proteinExistence type="inferred from homology"/>
<dbReference type="SUPFAM" id="SSF100939">
    <property type="entry name" value="SPOC domain-like"/>
    <property type="match status" value="1"/>
</dbReference>
<comment type="subunit">
    <text evidence="2">Homodimer. Interacts with LigD.</text>
</comment>
<comment type="caution">
    <text evidence="4">The sequence shown here is derived from an EMBL/GenBank/DDBJ whole genome shotgun (WGS) entry which is preliminary data.</text>
</comment>
<dbReference type="Pfam" id="PF02735">
    <property type="entry name" value="Ku"/>
    <property type="match status" value="1"/>
</dbReference>
<evidence type="ECO:0000256" key="2">
    <source>
        <dbReference type="HAMAP-Rule" id="MF_01875"/>
    </source>
</evidence>
<reference evidence="4 5" key="1">
    <citation type="submission" date="2018-08" db="EMBL/GenBank/DDBJ databases">
        <title>Chitinophagaceae sp. K23C18032701, a novel bacterium isolated from forest soil.</title>
        <authorList>
            <person name="Wang C."/>
        </authorList>
    </citation>
    <scope>NUCLEOTIDE SEQUENCE [LARGE SCALE GENOMIC DNA]</scope>
    <source>
        <strain evidence="4 5">K23C18032701</strain>
    </source>
</reference>
<dbReference type="CDD" id="cd00789">
    <property type="entry name" value="KU_like"/>
    <property type="match status" value="1"/>
</dbReference>
<dbReference type="InterPro" id="IPR009187">
    <property type="entry name" value="Prok_Ku"/>
</dbReference>
<evidence type="ECO:0000313" key="4">
    <source>
        <dbReference type="EMBL" id="RFM28047.1"/>
    </source>
</evidence>
<organism evidence="4 5">
    <name type="scientific">Deminuibacter soli</name>
    <dbReference type="NCBI Taxonomy" id="2291815"/>
    <lineage>
        <taxon>Bacteria</taxon>
        <taxon>Pseudomonadati</taxon>
        <taxon>Bacteroidota</taxon>
        <taxon>Chitinophagia</taxon>
        <taxon>Chitinophagales</taxon>
        <taxon>Chitinophagaceae</taxon>
        <taxon>Deminuibacter</taxon>
    </lineage>
</organism>
<dbReference type="InterPro" id="IPR016194">
    <property type="entry name" value="SPOC-like_C_dom_sf"/>
</dbReference>
<comment type="similarity">
    <text evidence="2">Belongs to the prokaryotic Ku family.</text>
</comment>
<dbReference type="NCBIfam" id="TIGR02772">
    <property type="entry name" value="Ku_bact"/>
    <property type="match status" value="1"/>
</dbReference>
<keyword evidence="1 2" id="KW-0238">DNA-binding</keyword>
<keyword evidence="2" id="KW-0233">DNA recombination</keyword>
<dbReference type="OrthoDB" id="9795084at2"/>
<comment type="function">
    <text evidence="2">With LigD forms a non-homologous end joining (NHEJ) DNA repair enzyme, which repairs dsDNA breaks with reduced fidelity. Binds linear dsDNA with 5'- and 3'- overhangs but not closed circular dsDNA nor ssDNA. Recruits and stimulates the ligase activity of LigD.</text>
</comment>
<keyword evidence="5" id="KW-1185">Reference proteome</keyword>
<dbReference type="EMBL" id="QTJU01000003">
    <property type="protein sequence ID" value="RFM28047.1"/>
    <property type="molecule type" value="Genomic_DNA"/>
</dbReference>
<evidence type="ECO:0000259" key="3">
    <source>
        <dbReference type="SMART" id="SM00559"/>
    </source>
</evidence>
<feature type="domain" description="Ku" evidence="3">
    <location>
        <begin position="52"/>
        <end position="180"/>
    </location>
</feature>
<evidence type="ECO:0000256" key="1">
    <source>
        <dbReference type="ARBA" id="ARBA00023125"/>
    </source>
</evidence>
<dbReference type="RefSeq" id="WP_116847293.1">
    <property type="nucleotide sequence ID" value="NZ_QTJU01000003.1"/>
</dbReference>
<keyword evidence="2" id="KW-0227">DNA damage</keyword>
<dbReference type="PANTHER" id="PTHR41251">
    <property type="entry name" value="NON-HOMOLOGOUS END JOINING PROTEIN KU"/>
    <property type="match status" value="1"/>
</dbReference>
<dbReference type="GO" id="GO:0006310">
    <property type="term" value="P:DNA recombination"/>
    <property type="evidence" value="ECO:0007669"/>
    <property type="project" value="UniProtKB-KW"/>
</dbReference>
<evidence type="ECO:0000313" key="5">
    <source>
        <dbReference type="Proteomes" id="UP000261284"/>
    </source>
</evidence>
<sequence length="257" mass="28958">MRSIWTGAIGFGLVTIPVKLYSATESSTLDFDMLDKKDHARIHFKRVNEHTGKEVAWGNIVKGYDLNGKYVVLTDDDFAAASPEKTKRIELFQFVKESEIDSIYYDTAYYLEPDKSGGKPYMLLMEALKKTGMAGVGSFVLRNKENLAVVKVHENILMVNKIRFHSEIRSTKDITLPAKNTIKPGELKMALALIEQMSEKFDISAYKDTYSDELMKLIKAKAKGAKPKATVLRVVHKQTTDLMEQLKASLGKRKKAS</sequence>
<dbReference type="GO" id="GO:0003690">
    <property type="term" value="F:double-stranded DNA binding"/>
    <property type="evidence" value="ECO:0007669"/>
    <property type="project" value="UniProtKB-UniRule"/>
</dbReference>
<dbReference type="PANTHER" id="PTHR41251:SF1">
    <property type="entry name" value="NON-HOMOLOGOUS END JOINING PROTEIN KU"/>
    <property type="match status" value="1"/>
</dbReference>
<dbReference type="InterPro" id="IPR006164">
    <property type="entry name" value="DNA_bd_Ku70/Ku80"/>
</dbReference>
<accession>A0A3E1NJD5</accession>
<protein>
    <recommendedName>
        <fullName evidence="2">Non-homologous end joining protein Ku</fullName>
    </recommendedName>
</protein>
<gene>
    <name evidence="2" type="primary">ku</name>
    <name evidence="4" type="ORF">DXN05_10940</name>
</gene>
<dbReference type="PIRSF" id="PIRSF006493">
    <property type="entry name" value="Prok_Ku"/>
    <property type="match status" value="1"/>
</dbReference>